<evidence type="ECO:0000313" key="1">
    <source>
        <dbReference type="EMBL" id="MEQ2276822.1"/>
    </source>
</evidence>
<protein>
    <submittedName>
        <fullName evidence="1">Uncharacterized protein</fullName>
    </submittedName>
</protein>
<gene>
    <name evidence="1" type="ORF">XENORESO_011315</name>
</gene>
<organism evidence="1 2">
    <name type="scientific">Xenotaenia resolanae</name>
    <dbReference type="NCBI Taxonomy" id="208358"/>
    <lineage>
        <taxon>Eukaryota</taxon>
        <taxon>Metazoa</taxon>
        <taxon>Chordata</taxon>
        <taxon>Craniata</taxon>
        <taxon>Vertebrata</taxon>
        <taxon>Euteleostomi</taxon>
        <taxon>Actinopterygii</taxon>
        <taxon>Neopterygii</taxon>
        <taxon>Teleostei</taxon>
        <taxon>Neoteleostei</taxon>
        <taxon>Acanthomorphata</taxon>
        <taxon>Ovalentaria</taxon>
        <taxon>Atherinomorphae</taxon>
        <taxon>Cyprinodontiformes</taxon>
        <taxon>Goodeidae</taxon>
        <taxon>Xenotaenia</taxon>
    </lineage>
</organism>
<reference evidence="1 2" key="1">
    <citation type="submission" date="2021-06" db="EMBL/GenBank/DDBJ databases">
        <authorList>
            <person name="Palmer J.M."/>
        </authorList>
    </citation>
    <scope>NUCLEOTIDE SEQUENCE [LARGE SCALE GENOMIC DNA]</scope>
    <source>
        <strain evidence="1 2">XR_2019</strain>
        <tissue evidence="1">Muscle</tissue>
    </source>
</reference>
<dbReference type="EMBL" id="JAHRIM010090430">
    <property type="protein sequence ID" value="MEQ2276822.1"/>
    <property type="molecule type" value="Genomic_DNA"/>
</dbReference>
<name>A0ABV0X692_9TELE</name>
<dbReference type="Proteomes" id="UP001444071">
    <property type="component" value="Unassembled WGS sequence"/>
</dbReference>
<comment type="caution">
    <text evidence="1">The sequence shown here is derived from an EMBL/GenBank/DDBJ whole genome shotgun (WGS) entry which is preliminary data.</text>
</comment>
<keyword evidence="2" id="KW-1185">Reference proteome</keyword>
<accession>A0ABV0X692</accession>
<evidence type="ECO:0000313" key="2">
    <source>
        <dbReference type="Proteomes" id="UP001444071"/>
    </source>
</evidence>
<proteinExistence type="predicted"/>
<sequence length="112" mass="12597">METAFKKSKNVIEITSKNNTGVTPGMYQHPNTGNLYNLSSHAHSLGTKIAPLSTSLKKYTTFFESFWHATIHRILQKTEAEKSSNSYCRYYPADCVSGKLSSEIYLLFSPNP</sequence>